<dbReference type="KEGG" id="cdo:CDOO_10240"/>
<keyword evidence="3" id="KW-0804">Transcription</keyword>
<dbReference type="OrthoDB" id="3210131at2"/>
<dbReference type="HOGENOM" id="CLU_063236_2_2_11"/>
<dbReference type="RefSeq" id="WP_018020707.1">
    <property type="nucleotide sequence ID" value="NZ_AQUX01000001.1"/>
</dbReference>
<dbReference type="PROSITE" id="PS50949">
    <property type="entry name" value="HTH_GNTR"/>
    <property type="match status" value="1"/>
</dbReference>
<dbReference type="PRINTS" id="PR00035">
    <property type="entry name" value="HTHGNTR"/>
</dbReference>
<evidence type="ECO:0000313" key="5">
    <source>
        <dbReference type="EMBL" id="AIT61604.1"/>
    </source>
</evidence>
<keyword evidence="1" id="KW-0805">Transcription regulation</keyword>
<evidence type="ECO:0000256" key="2">
    <source>
        <dbReference type="ARBA" id="ARBA00023125"/>
    </source>
</evidence>
<dbReference type="PANTHER" id="PTHR44846:SF1">
    <property type="entry name" value="MANNOSYL-D-GLYCERATE TRANSPORT_METABOLISM SYSTEM REPRESSOR MNGR-RELATED"/>
    <property type="match status" value="1"/>
</dbReference>
<dbReference type="Pfam" id="PF07702">
    <property type="entry name" value="UTRA"/>
    <property type="match status" value="1"/>
</dbReference>
<dbReference type="eggNOG" id="COG2188">
    <property type="taxonomic scope" value="Bacteria"/>
</dbReference>
<dbReference type="PANTHER" id="PTHR44846">
    <property type="entry name" value="MANNOSYL-D-GLYCERATE TRANSPORT/METABOLISM SYSTEM REPRESSOR MNGR-RELATED"/>
    <property type="match status" value="1"/>
</dbReference>
<dbReference type="Proteomes" id="UP000029914">
    <property type="component" value="Chromosome"/>
</dbReference>
<name>A0A097IHK3_9CORY</name>
<dbReference type="InterPro" id="IPR028978">
    <property type="entry name" value="Chorismate_lyase_/UTRA_dom_sf"/>
</dbReference>
<dbReference type="InterPro" id="IPR011663">
    <property type="entry name" value="UTRA"/>
</dbReference>
<dbReference type="InterPro" id="IPR036388">
    <property type="entry name" value="WH-like_DNA-bd_sf"/>
</dbReference>
<dbReference type="AlphaFoldDB" id="A0A097IHK3"/>
<dbReference type="Gene3D" id="3.40.1410.10">
    <property type="entry name" value="Chorismate lyase-like"/>
    <property type="match status" value="1"/>
</dbReference>
<dbReference type="CDD" id="cd07377">
    <property type="entry name" value="WHTH_GntR"/>
    <property type="match status" value="1"/>
</dbReference>
<keyword evidence="6" id="KW-1185">Reference proteome</keyword>
<reference evidence="5 6" key="1">
    <citation type="submission" date="2013-09" db="EMBL/GenBank/DDBJ databases">
        <title>Complete genome sequence of Corynebacterium doosanense CAU 212(T) (=DSM 45436(T)), isolated from activated sludge.</title>
        <authorList>
            <person name="Schaffert L."/>
            <person name="Albersmeier A."/>
            <person name="Kalinowski J."/>
            <person name="Ruckert C."/>
        </authorList>
    </citation>
    <scope>NUCLEOTIDE SEQUENCE [LARGE SCALE GENOMIC DNA]</scope>
    <source>
        <strain evidence="5 6">CAU 212</strain>
    </source>
</reference>
<dbReference type="InterPro" id="IPR000524">
    <property type="entry name" value="Tscrpt_reg_HTH_GntR"/>
</dbReference>
<evidence type="ECO:0000259" key="4">
    <source>
        <dbReference type="PROSITE" id="PS50949"/>
    </source>
</evidence>
<dbReference type="SMART" id="SM00866">
    <property type="entry name" value="UTRA"/>
    <property type="match status" value="1"/>
</dbReference>
<dbReference type="GO" id="GO:0003677">
    <property type="term" value="F:DNA binding"/>
    <property type="evidence" value="ECO:0007669"/>
    <property type="project" value="UniProtKB-KW"/>
</dbReference>
<dbReference type="Pfam" id="PF00392">
    <property type="entry name" value="GntR"/>
    <property type="match status" value="1"/>
</dbReference>
<proteinExistence type="predicted"/>
<feature type="domain" description="HTH gntR-type" evidence="4">
    <location>
        <begin position="7"/>
        <end position="75"/>
    </location>
</feature>
<organism evidence="5 6">
    <name type="scientific">Corynebacterium doosanense CAU 212 = DSM 45436</name>
    <dbReference type="NCBI Taxonomy" id="558173"/>
    <lineage>
        <taxon>Bacteria</taxon>
        <taxon>Bacillati</taxon>
        <taxon>Actinomycetota</taxon>
        <taxon>Actinomycetes</taxon>
        <taxon>Mycobacteriales</taxon>
        <taxon>Corynebacteriaceae</taxon>
        <taxon>Corynebacterium</taxon>
    </lineage>
</organism>
<evidence type="ECO:0000256" key="3">
    <source>
        <dbReference type="ARBA" id="ARBA00023163"/>
    </source>
</evidence>
<evidence type="ECO:0000313" key="6">
    <source>
        <dbReference type="Proteomes" id="UP000029914"/>
    </source>
</evidence>
<dbReference type="GO" id="GO:0045892">
    <property type="term" value="P:negative regulation of DNA-templated transcription"/>
    <property type="evidence" value="ECO:0007669"/>
    <property type="project" value="TreeGrafter"/>
</dbReference>
<dbReference type="Gene3D" id="1.10.10.10">
    <property type="entry name" value="Winged helix-like DNA-binding domain superfamily/Winged helix DNA-binding domain"/>
    <property type="match status" value="1"/>
</dbReference>
<dbReference type="InterPro" id="IPR036390">
    <property type="entry name" value="WH_DNA-bd_sf"/>
</dbReference>
<dbReference type="EMBL" id="CP006764">
    <property type="protein sequence ID" value="AIT61604.1"/>
    <property type="molecule type" value="Genomic_DNA"/>
</dbReference>
<dbReference type="InterPro" id="IPR050679">
    <property type="entry name" value="Bact_HTH_transcr_reg"/>
</dbReference>
<dbReference type="SUPFAM" id="SSF64288">
    <property type="entry name" value="Chorismate lyase-like"/>
    <property type="match status" value="1"/>
</dbReference>
<keyword evidence="2" id="KW-0238">DNA-binding</keyword>
<gene>
    <name evidence="5" type="ORF">CDOO_10240</name>
</gene>
<dbReference type="SMART" id="SM00345">
    <property type="entry name" value="HTH_GNTR"/>
    <property type="match status" value="1"/>
</dbReference>
<protein>
    <submittedName>
        <fullName evidence="5">GntR family transcriptional regulator</fullName>
    </submittedName>
</protein>
<dbReference type="SUPFAM" id="SSF46785">
    <property type="entry name" value="Winged helix' DNA-binding domain"/>
    <property type="match status" value="1"/>
</dbReference>
<accession>A0A097IHK3</accession>
<dbReference type="GO" id="GO:0003700">
    <property type="term" value="F:DNA-binding transcription factor activity"/>
    <property type="evidence" value="ECO:0007669"/>
    <property type="project" value="InterPro"/>
</dbReference>
<sequence>MSPIRPSQQYEAIADHLRTAMREGELNPGDILPSEAQLCESFHSSRGPVRQAMATLRNEGLISSGRGRRSIVLEAAETESFDAILSATSWLSSHGIEPGSRTLLVARQPAPADIAAKLEIGEGEPVVSLHRLRLGDGEPVLVERQHFRMEYGRHILGMDTDHESINRGLQQAGLNINNISRTLSVIPAPDDDAQLLELEQPSALLQLEMRTFTHAGTPVACMDYRYRPDRISMGMNNTRGNPSPLWVNVHV</sequence>
<dbReference type="STRING" id="558173.CDOO_10240"/>
<evidence type="ECO:0000256" key="1">
    <source>
        <dbReference type="ARBA" id="ARBA00023015"/>
    </source>
</evidence>